<dbReference type="STRING" id="266809.PM03_00235"/>
<dbReference type="CDD" id="cd01136">
    <property type="entry name" value="ATPase_flagellum-secretory_path_III"/>
    <property type="match status" value="1"/>
</dbReference>
<evidence type="ECO:0000313" key="14">
    <source>
        <dbReference type="EMBL" id="CUH61654.1"/>
    </source>
</evidence>
<dbReference type="InterPro" id="IPR005714">
    <property type="entry name" value="ATPase_T3SS_FliI/YscN"/>
</dbReference>
<dbReference type="InterPro" id="IPR020003">
    <property type="entry name" value="ATPase_a/bsu_AS"/>
</dbReference>
<dbReference type="GO" id="GO:0030254">
    <property type="term" value="P:protein secretion by the type III secretion system"/>
    <property type="evidence" value="ECO:0007669"/>
    <property type="project" value="InterPro"/>
</dbReference>
<dbReference type="InterPro" id="IPR027417">
    <property type="entry name" value="P-loop_NTPase"/>
</dbReference>
<organism evidence="14 15">
    <name type="scientific">Thalassobacter stenotrophicus</name>
    <dbReference type="NCBI Taxonomy" id="266809"/>
    <lineage>
        <taxon>Bacteria</taxon>
        <taxon>Pseudomonadati</taxon>
        <taxon>Pseudomonadota</taxon>
        <taxon>Alphaproteobacteria</taxon>
        <taxon>Rhodobacterales</taxon>
        <taxon>Roseobacteraceae</taxon>
        <taxon>Thalassobacter</taxon>
    </lineage>
</organism>
<evidence type="ECO:0000256" key="11">
    <source>
        <dbReference type="ARBA" id="ARBA00023310"/>
    </source>
</evidence>
<dbReference type="InterPro" id="IPR036121">
    <property type="entry name" value="ATPase_F1/V1/A1_a/bsu_N_sf"/>
</dbReference>
<name>A0A0P1F1Z1_9RHOB</name>
<dbReference type="PROSITE" id="PS00152">
    <property type="entry name" value="ATPASE_ALPHA_BETA"/>
    <property type="match status" value="1"/>
</dbReference>
<evidence type="ECO:0000256" key="4">
    <source>
        <dbReference type="ARBA" id="ARBA00022490"/>
    </source>
</evidence>
<proteinExistence type="inferred from homology"/>
<dbReference type="EC" id="3.6.3.14" evidence="14"/>
<dbReference type="GO" id="GO:0005524">
    <property type="term" value="F:ATP binding"/>
    <property type="evidence" value="ECO:0007669"/>
    <property type="project" value="UniProtKB-KW"/>
</dbReference>
<reference evidence="14 15" key="1">
    <citation type="submission" date="2015-09" db="EMBL/GenBank/DDBJ databases">
        <authorList>
            <consortium name="Swine Surveillance"/>
        </authorList>
    </citation>
    <scope>NUCLEOTIDE SEQUENCE [LARGE SCALE GENOMIC DNA]</scope>
    <source>
        <strain evidence="14 15">CECT 5294</strain>
    </source>
</reference>
<dbReference type="InterPro" id="IPR050053">
    <property type="entry name" value="ATPase_alpha/beta_chains"/>
</dbReference>
<dbReference type="GO" id="GO:0045259">
    <property type="term" value="C:proton-transporting ATP synthase complex"/>
    <property type="evidence" value="ECO:0007669"/>
    <property type="project" value="UniProtKB-ARBA"/>
</dbReference>
<dbReference type="PANTHER" id="PTHR15184:SF9">
    <property type="entry name" value="SPI-1 TYPE 3 SECRETION SYSTEM ATPASE"/>
    <property type="match status" value="1"/>
</dbReference>
<comment type="similarity">
    <text evidence="2">Belongs to the ATPase alpha/beta chains family.</text>
</comment>
<evidence type="ECO:0000256" key="1">
    <source>
        <dbReference type="ARBA" id="ARBA00004496"/>
    </source>
</evidence>
<keyword evidence="6" id="KW-0375">Hydrogen ion transport</keyword>
<comment type="subcellular location">
    <subcellularLocation>
        <location evidence="1">Cytoplasm</location>
    </subcellularLocation>
</comment>
<dbReference type="EMBL" id="CYRX01000033">
    <property type="protein sequence ID" value="CUH61654.1"/>
    <property type="molecule type" value="Genomic_DNA"/>
</dbReference>
<dbReference type="PANTHER" id="PTHR15184">
    <property type="entry name" value="ATP SYNTHASE"/>
    <property type="match status" value="1"/>
</dbReference>
<sequence>MVTAELFTTLRKEVARLKPVYDLGYVTEINANALVVAGLSKVARQGDEVSFSAEHGQNHHGEITQLSKDTVTIMPYGSLDGVAIGTPVKLLGAPLLAPDNSWIGHVLDPFGVPMDGSTVRMGPLSKSVHAPAPPAHARQIMGERLQTGVGVMDTFLPLAKGQRIGLFAGSGVGKSTLLGRLAKRVPADVTVIALIGERGRELQEFIQKALGPEGMERSIIVAATSDMAPNLRRRAAWTAMTIAEHFRDQGAHVLFLADSLTRFAEAYREVAVSAGEEANMRGFPPSLTHALAALSERAGPGAKGQGMITAVMSVLVAGSDMEEPVADILRGLLDGHILLNRDIAERGRYPAIDVLRSVSRCLPDAATEPENALLSQARRLIGAYDRAEMMVQSGLYERGNDPQLDQAIAALPKLEAFFGDGRHLSIEQSFEALAACLPD</sequence>
<dbReference type="GO" id="GO:0008564">
    <property type="term" value="F:protein-exporting ATPase activity"/>
    <property type="evidence" value="ECO:0007669"/>
    <property type="project" value="UniProtKB-EC"/>
</dbReference>
<evidence type="ECO:0000259" key="13">
    <source>
        <dbReference type="SMART" id="SM00382"/>
    </source>
</evidence>
<feature type="domain" description="AAA+ ATPase" evidence="13">
    <location>
        <begin position="160"/>
        <end position="344"/>
    </location>
</feature>
<dbReference type="SUPFAM" id="SSF50615">
    <property type="entry name" value="N-terminal domain of alpha and beta subunits of F1 ATP synthase"/>
    <property type="match status" value="1"/>
</dbReference>
<evidence type="ECO:0000256" key="5">
    <source>
        <dbReference type="ARBA" id="ARBA00022741"/>
    </source>
</evidence>
<dbReference type="Gene3D" id="3.40.50.12240">
    <property type="match status" value="1"/>
</dbReference>
<gene>
    <name evidence="14" type="primary">yscN</name>
    <name evidence="14" type="ORF">THS5294_02966</name>
</gene>
<keyword evidence="9" id="KW-1278">Translocase</keyword>
<keyword evidence="11" id="KW-0066">ATP synthesis</keyword>
<dbReference type="Proteomes" id="UP000051298">
    <property type="component" value="Unassembled WGS sequence"/>
</dbReference>
<protein>
    <submittedName>
        <fullName evidence="14">Putative ATP synthase YscN</fullName>
        <ecNumber evidence="14">3.6.3.14</ecNumber>
    </submittedName>
</protein>
<dbReference type="GO" id="GO:0046933">
    <property type="term" value="F:proton-transporting ATP synthase activity, rotational mechanism"/>
    <property type="evidence" value="ECO:0007669"/>
    <property type="project" value="TreeGrafter"/>
</dbReference>
<evidence type="ECO:0000256" key="9">
    <source>
        <dbReference type="ARBA" id="ARBA00022967"/>
    </source>
</evidence>
<dbReference type="Pfam" id="PF18269">
    <property type="entry name" value="T3SS_ATPase_C"/>
    <property type="match status" value="1"/>
</dbReference>
<dbReference type="NCBIfam" id="TIGR01026">
    <property type="entry name" value="fliI_yscN"/>
    <property type="match status" value="1"/>
</dbReference>
<evidence type="ECO:0000256" key="8">
    <source>
        <dbReference type="ARBA" id="ARBA00022927"/>
    </source>
</evidence>
<dbReference type="SUPFAM" id="SSF52540">
    <property type="entry name" value="P-loop containing nucleoside triphosphate hydrolases"/>
    <property type="match status" value="1"/>
</dbReference>
<dbReference type="RefSeq" id="WP_058124329.1">
    <property type="nucleotide sequence ID" value="NZ_CYRX01000033.1"/>
</dbReference>
<keyword evidence="3" id="KW-0813">Transport</keyword>
<comment type="catalytic activity">
    <reaction evidence="12">
        <text>ATP + H2O + cellular proteinSide 1 = ADP + phosphate + cellular proteinSide 2.</text>
        <dbReference type="EC" id="7.4.2.8"/>
    </reaction>
</comment>
<dbReference type="InterPro" id="IPR003593">
    <property type="entry name" value="AAA+_ATPase"/>
</dbReference>
<dbReference type="AlphaFoldDB" id="A0A0P1F1Z1"/>
<keyword evidence="8" id="KW-0653">Protein transport</keyword>
<dbReference type="SMART" id="SM00382">
    <property type="entry name" value="AAA"/>
    <property type="match status" value="1"/>
</dbReference>
<evidence type="ECO:0000256" key="3">
    <source>
        <dbReference type="ARBA" id="ARBA00022448"/>
    </source>
</evidence>
<evidence type="ECO:0000313" key="15">
    <source>
        <dbReference type="Proteomes" id="UP000051298"/>
    </source>
</evidence>
<evidence type="ECO:0000256" key="7">
    <source>
        <dbReference type="ARBA" id="ARBA00022840"/>
    </source>
</evidence>
<keyword evidence="7" id="KW-0067">ATP-binding</keyword>
<dbReference type="GO" id="GO:0016887">
    <property type="term" value="F:ATP hydrolysis activity"/>
    <property type="evidence" value="ECO:0007669"/>
    <property type="project" value="InterPro"/>
</dbReference>
<evidence type="ECO:0000256" key="12">
    <source>
        <dbReference type="ARBA" id="ARBA00034006"/>
    </source>
</evidence>
<keyword evidence="5" id="KW-0547">Nucleotide-binding</keyword>
<dbReference type="InterPro" id="IPR000194">
    <property type="entry name" value="ATPase_F1/V1/A1_a/bsu_nucl-bd"/>
</dbReference>
<dbReference type="GO" id="GO:0030257">
    <property type="term" value="C:type III protein secretion system complex"/>
    <property type="evidence" value="ECO:0007669"/>
    <property type="project" value="InterPro"/>
</dbReference>
<evidence type="ECO:0000256" key="2">
    <source>
        <dbReference type="ARBA" id="ARBA00008936"/>
    </source>
</evidence>
<dbReference type="eggNOG" id="COG1157">
    <property type="taxonomic scope" value="Bacteria"/>
</dbReference>
<dbReference type="GO" id="GO:0005737">
    <property type="term" value="C:cytoplasm"/>
    <property type="evidence" value="ECO:0007669"/>
    <property type="project" value="UniProtKB-SubCell"/>
</dbReference>
<keyword evidence="10" id="KW-0406">Ion transport</keyword>
<keyword evidence="14" id="KW-0378">Hydrolase</keyword>
<evidence type="ECO:0000256" key="6">
    <source>
        <dbReference type="ARBA" id="ARBA00022781"/>
    </source>
</evidence>
<dbReference type="Pfam" id="PF00006">
    <property type="entry name" value="ATP-synt_ab"/>
    <property type="match status" value="1"/>
</dbReference>
<accession>A0A0P1F1Z1</accession>
<evidence type="ECO:0000256" key="10">
    <source>
        <dbReference type="ARBA" id="ARBA00023065"/>
    </source>
</evidence>
<dbReference type="InterPro" id="IPR004100">
    <property type="entry name" value="ATPase_F1/V1/A1_a/bsu_N"/>
</dbReference>
<keyword evidence="4" id="KW-0963">Cytoplasm</keyword>
<dbReference type="Pfam" id="PF02874">
    <property type="entry name" value="ATP-synt_ab_N"/>
    <property type="match status" value="1"/>
</dbReference>
<dbReference type="InterPro" id="IPR040627">
    <property type="entry name" value="T3SS_ATPase_C"/>
</dbReference>